<dbReference type="SMART" id="SM00382">
    <property type="entry name" value="AAA"/>
    <property type="match status" value="2"/>
</dbReference>
<evidence type="ECO:0000256" key="3">
    <source>
        <dbReference type="ARBA" id="ARBA00022741"/>
    </source>
</evidence>
<dbReference type="Pfam" id="PF17871">
    <property type="entry name" value="AAA_lid_9"/>
    <property type="match status" value="1"/>
</dbReference>
<dbReference type="InterPro" id="IPR003959">
    <property type="entry name" value="ATPase_AAA_core"/>
</dbReference>
<dbReference type="InterPro" id="IPR027417">
    <property type="entry name" value="P-loop_NTPase"/>
</dbReference>
<dbReference type="InterPro" id="IPR050130">
    <property type="entry name" value="ClpA_ClpB"/>
</dbReference>
<keyword evidence="7 10" id="KW-0143">Chaperone</keyword>
<dbReference type="Gene3D" id="3.40.50.300">
    <property type="entry name" value="P-loop containing nucleotide triphosphate hydrolases"/>
    <property type="match status" value="2"/>
</dbReference>
<dbReference type="Pfam" id="PF10431">
    <property type="entry name" value="ClpB_D2-small"/>
    <property type="match status" value="1"/>
</dbReference>
<reference evidence="15 16" key="1">
    <citation type="submission" date="2024-09" db="EMBL/GenBank/DDBJ databases">
        <authorList>
            <person name="Sun Q."/>
            <person name="Mori K."/>
        </authorList>
    </citation>
    <scope>NUCLEOTIDE SEQUENCE [LARGE SCALE GENOMIC DNA]</scope>
    <source>
        <strain evidence="15 16">JCM 6917</strain>
    </source>
</reference>
<dbReference type="InterPro" id="IPR019489">
    <property type="entry name" value="Clp_ATPase_C"/>
</dbReference>
<dbReference type="Proteomes" id="UP001589709">
    <property type="component" value="Unassembled WGS sequence"/>
</dbReference>
<comment type="caution">
    <text evidence="15">The sequence shown here is derived from an EMBL/GenBank/DDBJ whole genome shotgun (WGS) entry which is preliminary data.</text>
</comment>
<evidence type="ECO:0000256" key="1">
    <source>
        <dbReference type="ARBA" id="ARBA00008675"/>
    </source>
</evidence>
<dbReference type="Pfam" id="PF02861">
    <property type="entry name" value="Clp_N"/>
    <property type="match status" value="1"/>
</dbReference>
<dbReference type="InterPro" id="IPR001943">
    <property type="entry name" value="UVR_dom"/>
</dbReference>
<name>A0ABV5N5M3_9ACTN</name>
<dbReference type="Pfam" id="PF07724">
    <property type="entry name" value="AAA_2"/>
    <property type="match status" value="1"/>
</dbReference>
<comment type="similarity">
    <text evidence="1 10">Belongs to the ClpA/ClpB family.</text>
</comment>
<evidence type="ECO:0000259" key="14">
    <source>
        <dbReference type="PROSITE" id="PS51903"/>
    </source>
</evidence>
<feature type="region of interest" description="Disordered" evidence="12">
    <location>
        <begin position="80"/>
        <end position="117"/>
    </location>
</feature>
<keyword evidence="15" id="KW-0645">Protease</keyword>
<organism evidence="15 16">
    <name type="scientific">Streptomyces cinereospinus</name>
    <dbReference type="NCBI Taxonomy" id="285561"/>
    <lineage>
        <taxon>Bacteria</taxon>
        <taxon>Bacillati</taxon>
        <taxon>Actinomycetota</taxon>
        <taxon>Actinomycetes</taxon>
        <taxon>Kitasatosporales</taxon>
        <taxon>Streptomycetaceae</taxon>
        <taxon>Streptomyces</taxon>
    </lineage>
</organism>
<dbReference type="RefSeq" id="WP_381348411.1">
    <property type="nucleotide sequence ID" value="NZ_JBHMCY010000049.1"/>
</dbReference>
<evidence type="ECO:0000256" key="9">
    <source>
        <dbReference type="PROSITE-ProRule" id="PRU01251"/>
    </source>
</evidence>
<keyword evidence="2 9" id="KW-0677">Repeat</keyword>
<feature type="region of interest" description="Disordered" evidence="12">
    <location>
        <begin position="168"/>
        <end position="196"/>
    </location>
</feature>
<dbReference type="PROSITE" id="PS50151">
    <property type="entry name" value="UVR"/>
    <property type="match status" value="1"/>
</dbReference>
<keyword evidence="16" id="KW-1185">Reference proteome</keyword>
<feature type="coiled-coil region" evidence="11">
    <location>
        <begin position="447"/>
        <end position="493"/>
    </location>
</feature>
<gene>
    <name evidence="15" type="ORF">ACFF45_23450</name>
</gene>
<dbReference type="InterPro" id="IPR003593">
    <property type="entry name" value="AAA+_ATPase"/>
</dbReference>
<dbReference type="Pfam" id="PF00004">
    <property type="entry name" value="AAA"/>
    <property type="match status" value="1"/>
</dbReference>
<evidence type="ECO:0000256" key="6">
    <source>
        <dbReference type="ARBA" id="ARBA00023054"/>
    </source>
</evidence>
<dbReference type="PROSITE" id="PS00870">
    <property type="entry name" value="CLPAB_1"/>
    <property type="match status" value="1"/>
</dbReference>
<feature type="region of interest" description="Disordered" evidence="12">
    <location>
        <begin position="1"/>
        <end position="38"/>
    </location>
</feature>
<evidence type="ECO:0000256" key="8">
    <source>
        <dbReference type="ARBA" id="ARBA00026057"/>
    </source>
</evidence>
<dbReference type="SMART" id="SM01086">
    <property type="entry name" value="ClpB_D2-small"/>
    <property type="match status" value="1"/>
</dbReference>
<comment type="subunit">
    <text evidence="8">Homohexamer. The oligomerization is ATP-dependent.</text>
</comment>
<evidence type="ECO:0000259" key="13">
    <source>
        <dbReference type="PROSITE" id="PS50151"/>
    </source>
</evidence>
<dbReference type="InterPro" id="IPR018368">
    <property type="entry name" value="ClpA/B_CS1"/>
</dbReference>
<protein>
    <submittedName>
        <fullName evidence="15">ATP-dependent Clp protease ATP-binding subunit</fullName>
    </submittedName>
</protein>
<dbReference type="InterPro" id="IPR036628">
    <property type="entry name" value="Clp_N_dom_sf"/>
</dbReference>
<keyword evidence="5" id="KW-0346">Stress response</keyword>
<dbReference type="PROSITE" id="PS51903">
    <property type="entry name" value="CLP_R"/>
    <property type="match status" value="1"/>
</dbReference>
<evidence type="ECO:0000313" key="15">
    <source>
        <dbReference type="EMBL" id="MFB9465582.1"/>
    </source>
</evidence>
<keyword evidence="6 11" id="KW-0175">Coiled coil</keyword>
<dbReference type="PANTHER" id="PTHR11638:SF18">
    <property type="entry name" value="HEAT SHOCK PROTEIN 104"/>
    <property type="match status" value="1"/>
</dbReference>
<dbReference type="EMBL" id="JBHMCY010000049">
    <property type="protein sequence ID" value="MFB9465582.1"/>
    <property type="molecule type" value="Genomic_DNA"/>
</dbReference>
<evidence type="ECO:0000256" key="11">
    <source>
        <dbReference type="SAM" id="Coils"/>
    </source>
</evidence>
<dbReference type="GO" id="GO:0005524">
    <property type="term" value="F:ATP binding"/>
    <property type="evidence" value="ECO:0007669"/>
    <property type="project" value="UniProtKB-KW"/>
</dbReference>
<dbReference type="InterPro" id="IPR028299">
    <property type="entry name" value="ClpA/B_CS2"/>
</dbReference>
<evidence type="ECO:0000256" key="10">
    <source>
        <dbReference type="RuleBase" id="RU004432"/>
    </source>
</evidence>
<dbReference type="GO" id="GO:0008233">
    <property type="term" value="F:peptidase activity"/>
    <property type="evidence" value="ECO:0007669"/>
    <property type="project" value="UniProtKB-KW"/>
</dbReference>
<dbReference type="Gene3D" id="1.10.8.60">
    <property type="match status" value="2"/>
</dbReference>
<evidence type="ECO:0000256" key="7">
    <source>
        <dbReference type="ARBA" id="ARBA00023186"/>
    </source>
</evidence>
<evidence type="ECO:0000256" key="4">
    <source>
        <dbReference type="ARBA" id="ARBA00022840"/>
    </source>
</evidence>
<dbReference type="CDD" id="cd00009">
    <property type="entry name" value="AAA"/>
    <property type="match status" value="1"/>
</dbReference>
<dbReference type="SUPFAM" id="SSF81923">
    <property type="entry name" value="Double Clp-N motif"/>
    <property type="match status" value="1"/>
</dbReference>
<dbReference type="GO" id="GO:0006508">
    <property type="term" value="P:proteolysis"/>
    <property type="evidence" value="ECO:0007669"/>
    <property type="project" value="UniProtKB-KW"/>
</dbReference>
<keyword evidence="15" id="KW-0378">Hydrolase</keyword>
<dbReference type="CDD" id="cd19499">
    <property type="entry name" value="RecA-like_ClpB_Hsp104-like"/>
    <property type="match status" value="1"/>
</dbReference>
<dbReference type="SUPFAM" id="SSF52540">
    <property type="entry name" value="P-loop containing nucleoside triphosphate hydrolases"/>
    <property type="match status" value="2"/>
</dbReference>
<evidence type="ECO:0000256" key="5">
    <source>
        <dbReference type="ARBA" id="ARBA00023016"/>
    </source>
</evidence>
<keyword evidence="3 10" id="KW-0547">Nucleotide-binding</keyword>
<dbReference type="Gene3D" id="4.10.860.10">
    <property type="entry name" value="UVR domain"/>
    <property type="match status" value="1"/>
</dbReference>
<evidence type="ECO:0000256" key="12">
    <source>
        <dbReference type="SAM" id="MobiDB-lite"/>
    </source>
</evidence>
<dbReference type="InterPro" id="IPR001270">
    <property type="entry name" value="ClpA/B"/>
</dbReference>
<dbReference type="InterPro" id="IPR041546">
    <property type="entry name" value="ClpA/ClpB_AAA_lid"/>
</dbReference>
<dbReference type="InterPro" id="IPR004176">
    <property type="entry name" value="Clp_R_N"/>
</dbReference>
<dbReference type="PRINTS" id="PR00300">
    <property type="entry name" value="CLPPROTEASEA"/>
</dbReference>
<sequence length="844" mass="92295">MTSGFPGPEGMNSDPFGEFLARFFGGPRPGPRQIDIGRLLSQPARDLVRGAAQYAAEHGSRDLDTQHLLRAALASEPTRSLLSRAGADPDSLASEIDERSGPVQHPQNEAPPPTSLSLTPAVKRALLDAHDLARASGTGYISPEHVLSALAANPDSAAGHILNAARFSPSAMPPEAPDTAQPHPEHPRPAATPTVDKYGRDLTELARQGRIDPVIGRDEEIEQTIEVLSRRGKNNPVLIGDAGVGKTAIVEGLAQRIADGDVPDVLIGRRVIALDLPGVVAGTRYRGDFEERLNTIVGEIRANSDRLIVFIDELHTVVGAGGGGEGGSMDAGNILKPALARGELHIVGATTLEEYRRIEKDAALARRFQPILVPEPTAADAIEILRGLRDRYEAHHQVRYTDEALVAAVELSDRYLTDRRLPDKAIDLIDQAGARVRLRARTKGTDVRAMEREAEQLARDKDQAVAAEQYEQATRLRDRIVELRRRISEATGDGQADEGQHLEVTAEAVAEVVSRQTGIPVSRLTEEEKERLLGLEQHLHERVVGQDEAVRVVSEAVLRSRAGLASPDRPIGSFLFLGPTGVGKTELARALAEALFGSEERMVRLDMSEYQERHTVSRLVGAPPGYVGHEEAGQLTEVVRRHPYSLLLLDEVEKAHPDVFNILLQVLDDGRLTDSQGRTVDFTNTVIVMTSNLGSEAIIRRGAGIGFGPGGADADEEARREQILRPLREHFRPEFLNRIDEIVCFRQLTPDQLHAITNLLLERTRRLLHAQGVTVEFTDPAVDWLARQGYQPEYGARPLRRTIQREVDNQLSLLLLDGRVKEGDLVLVDVTNGRLDFRAGSATA</sequence>
<feature type="domain" description="Clp R" evidence="14">
    <location>
        <begin position="36"/>
        <end position="185"/>
    </location>
</feature>
<proteinExistence type="inferred from homology"/>
<dbReference type="PANTHER" id="PTHR11638">
    <property type="entry name" value="ATP-DEPENDENT CLP PROTEASE"/>
    <property type="match status" value="1"/>
</dbReference>
<dbReference type="PROSITE" id="PS00871">
    <property type="entry name" value="CLPAB_2"/>
    <property type="match status" value="1"/>
</dbReference>
<evidence type="ECO:0000313" key="16">
    <source>
        <dbReference type="Proteomes" id="UP001589709"/>
    </source>
</evidence>
<keyword evidence="4 10" id="KW-0067">ATP-binding</keyword>
<dbReference type="Gene3D" id="1.10.1780.10">
    <property type="entry name" value="Clp, N-terminal domain"/>
    <property type="match status" value="1"/>
</dbReference>
<evidence type="ECO:0000256" key="2">
    <source>
        <dbReference type="ARBA" id="ARBA00022737"/>
    </source>
</evidence>
<feature type="domain" description="UVR" evidence="13">
    <location>
        <begin position="451"/>
        <end position="486"/>
    </location>
</feature>
<accession>A0ABV5N5M3</accession>